<proteinExistence type="predicted"/>
<keyword evidence="1" id="KW-0175">Coiled coil</keyword>
<accession>A0AA35ZV13</accession>
<evidence type="ECO:0000313" key="2">
    <source>
        <dbReference type="EMBL" id="CAI9298352.1"/>
    </source>
</evidence>
<gene>
    <name evidence="2" type="ORF">LSALG_LOCUS37122</name>
</gene>
<dbReference type="AlphaFoldDB" id="A0AA35ZV13"/>
<evidence type="ECO:0000313" key="3">
    <source>
        <dbReference type="Proteomes" id="UP001177003"/>
    </source>
</evidence>
<sequence length="253" mass="28282">MSVAWRARKKMAQLFVMRCGAEANISLEMALRGHYRSKLFHWEVDLVEPLPPSVSKKHMREIFGKLVTIGEILVLADMPHLPNRLLGLFSQKIEVFMWSYHRTKILNPMMRAFILKKIAVVPSSLKASPSTLTSSFSVDPGSNSVLGGALDIIAQEWNSCAHPPATMKFLVGQSDAHIVGDLRYVAAQASALMVDSADQFCRSVKNKSLLKTMHDVISGLREELRDSEAECRVLSEKKYIVACEKATLEDHVM</sequence>
<name>A0AA35ZV13_LACSI</name>
<dbReference type="Proteomes" id="UP001177003">
    <property type="component" value="Chromosome 8"/>
</dbReference>
<feature type="coiled-coil region" evidence="1">
    <location>
        <begin position="210"/>
        <end position="237"/>
    </location>
</feature>
<dbReference type="EMBL" id="OX465084">
    <property type="protein sequence ID" value="CAI9298352.1"/>
    <property type="molecule type" value="Genomic_DNA"/>
</dbReference>
<organism evidence="2 3">
    <name type="scientific">Lactuca saligna</name>
    <name type="common">Willowleaf lettuce</name>
    <dbReference type="NCBI Taxonomy" id="75948"/>
    <lineage>
        <taxon>Eukaryota</taxon>
        <taxon>Viridiplantae</taxon>
        <taxon>Streptophyta</taxon>
        <taxon>Embryophyta</taxon>
        <taxon>Tracheophyta</taxon>
        <taxon>Spermatophyta</taxon>
        <taxon>Magnoliopsida</taxon>
        <taxon>eudicotyledons</taxon>
        <taxon>Gunneridae</taxon>
        <taxon>Pentapetalae</taxon>
        <taxon>asterids</taxon>
        <taxon>campanulids</taxon>
        <taxon>Asterales</taxon>
        <taxon>Asteraceae</taxon>
        <taxon>Cichorioideae</taxon>
        <taxon>Cichorieae</taxon>
        <taxon>Lactucinae</taxon>
        <taxon>Lactuca</taxon>
    </lineage>
</organism>
<protein>
    <submittedName>
        <fullName evidence="2">Uncharacterized protein</fullName>
    </submittedName>
</protein>
<keyword evidence="3" id="KW-1185">Reference proteome</keyword>
<evidence type="ECO:0000256" key="1">
    <source>
        <dbReference type="SAM" id="Coils"/>
    </source>
</evidence>
<reference evidence="2" key="1">
    <citation type="submission" date="2023-04" db="EMBL/GenBank/DDBJ databases">
        <authorList>
            <person name="Vijverberg K."/>
            <person name="Xiong W."/>
            <person name="Schranz E."/>
        </authorList>
    </citation>
    <scope>NUCLEOTIDE SEQUENCE</scope>
</reference>